<evidence type="ECO:0000256" key="1">
    <source>
        <dbReference type="ARBA" id="ARBA00001971"/>
    </source>
</evidence>
<dbReference type="AlphaFoldDB" id="A0A4Q4TSG9"/>
<dbReference type="PRINTS" id="PR00463">
    <property type="entry name" value="EP450I"/>
</dbReference>
<evidence type="ECO:0000256" key="3">
    <source>
        <dbReference type="ARBA" id="ARBA00022723"/>
    </source>
</evidence>
<proteinExistence type="inferred from homology"/>
<evidence type="ECO:0000256" key="4">
    <source>
        <dbReference type="ARBA" id="ARBA00023002"/>
    </source>
</evidence>
<dbReference type="InterPro" id="IPR001128">
    <property type="entry name" value="Cyt_P450"/>
</dbReference>
<evidence type="ECO:0000313" key="7">
    <source>
        <dbReference type="EMBL" id="RYP10386.1"/>
    </source>
</evidence>
<keyword evidence="4" id="KW-0560">Oxidoreductase</keyword>
<dbReference type="GO" id="GO:0016705">
    <property type="term" value="F:oxidoreductase activity, acting on paired donors, with incorporation or reduction of molecular oxygen"/>
    <property type="evidence" value="ECO:0007669"/>
    <property type="project" value="InterPro"/>
</dbReference>
<organism evidence="7 8">
    <name type="scientific">Monosporascus ibericus</name>
    <dbReference type="NCBI Taxonomy" id="155417"/>
    <lineage>
        <taxon>Eukaryota</taxon>
        <taxon>Fungi</taxon>
        <taxon>Dikarya</taxon>
        <taxon>Ascomycota</taxon>
        <taxon>Pezizomycotina</taxon>
        <taxon>Sordariomycetes</taxon>
        <taxon>Xylariomycetidae</taxon>
        <taxon>Xylariales</taxon>
        <taxon>Xylariales incertae sedis</taxon>
        <taxon>Monosporascus</taxon>
    </lineage>
</organism>
<dbReference type="Proteomes" id="UP000293360">
    <property type="component" value="Unassembled WGS sequence"/>
</dbReference>
<dbReference type="Gene3D" id="1.10.630.10">
    <property type="entry name" value="Cytochrome P450"/>
    <property type="match status" value="1"/>
</dbReference>
<dbReference type="InterPro" id="IPR002401">
    <property type="entry name" value="Cyt_P450_E_grp-I"/>
</dbReference>
<dbReference type="GO" id="GO:0005506">
    <property type="term" value="F:iron ion binding"/>
    <property type="evidence" value="ECO:0007669"/>
    <property type="project" value="InterPro"/>
</dbReference>
<dbReference type="GO" id="GO:0020037">
    <property type="term" value="F:heme binding"/>
    <property type="evidence" value="ECO:0007669"/>
    <property type="project" value="InterPro"/>
</dbReference>
<comment type="caution">
    <text evidence="7">The sequence shown here is derived from an EMBL/GenBank/DDBJ whole genome shotgun (WGS) entry which is preliminary data.</text>
</comment>
<sequence>MERIVLSPRYLPELSSVPEEVLSLREGMVQVSSLIPQIHEETEFWLARAIPDGSISTVAVGAYETILRTIAGVTSRVFVGLPRCRDEKWLDTAVNYTMDVFRLSSELRPYPPFLRRFVAPWLASTKRLQEHVRVASDCFGSIFAQRLAEPDGEGKRANDMFQWMADSAKGADRSTDVLIRKMLFLTLAAIHTSTMSTTHALFDLCAHPEYMEPLRREIGETVEANGWSLAAINELKLLDSFVKESQRLNHPGLPGTFISMPTNAIARDPDNYPDPEQFDAFRFYKQRQSSESEVNRHQFVSTGRKNLAFGHGKFACPGRFYAAAQIKMVIAYILVKYDVSFPGQQTVRPANNFFGESISPDRRQTVVFKSRRE</sequence>
<name>A0A4Q4TSG9_9PEZI</name>
<evidence type="ECO:0000313" key="8">
    <source>
        <dbReference type="Proteomes" id="UP000293360"/>
    </source>
</evidence>
<reference evidence="7 8" key="1">
    <citation type="submission" date="2018-06" db="EMBL/GenBank/DDBJ databases">
        <title>Complete Genomes of Monosporascus.</title>
        <authorList>
            <person name="Robinson A.J."/>
            <person name="Natvig D.O."/>
        </authorList>
    </citation>
    <scope>NUCLEOTIDE SEQUENCE [LARGE SCALE GENOMIC DNA]</scope>
    <source>
        <strain evidence="7 8">CBS 110550</strain>
    </source>
</reference>
<dbReference type="CDD" id="cd11041">
    <property type="entry name" value="CYP503A1-like"/>
    <property type="match status" value="1"/>
</dbReference>
<comment type="similarity">
    <text evidence="2">Belongs to the cytochrome P450 family.</text>
</comment>
<dbReference type="EMBL" id="QJNU01000019">
    <property type="protein sequence ID" value="RYP10386.1"/>
    <property type="molecule type" value="Genomic_DNA"/>
</dbReference>
<feature type="binding site" description="axial binding residue" evidence="6">
    <location>
        <position position="316"/>
    </location>
    <ligand>
        <name>heme</name>
        <dbReference type="ChEBI" id="CHEBI:30413"/>
    </ligand>
    <ligandPart>
        <name>Fe</name>
        <dbReference type="ChEBI" id="CHEBI:18248"/>
    </ligandPart>
</feature>
<dbReference type="STRING" id="155417.A0A4Q4TSG9"/>
<evidence type="ECO:0000256" key="6">
    <source>
        <dbReference type="PIRSR" id="PIRSR602401-1"/>
    </source>
</evidence>
<dbReference type="SUPFAM" id="SSF48264">
    <property type="entry name" value="Cytochrome P450"/>
    <property type="match status" value="1"/>
</dbReference>
<protein>
    <recommendedName>
        <fullName evidence="9">Cytochrome P450</fullName>
    </recommendedName>
</protein>
<gene>
    <name evidence="7" type="ORF">DL764_000720</name>
</gene>
<keyword evidence="3 6" id="KW-0479">Metal-binding</keyword>
<dbReference type="OrthoDB" id="1844152at2759"/>
<keyword evidence="5 6" id="KW-0408">Iron</keyword>
<accession>A0A4Q4TSG9</accession>
<evidence type="ECO:0000256" key="5">
    <source>
        <dbReference type="ARBA" id="ARBA00023004"/>
    </source>
</evidence>
<keyword evidence="6" id="KW-0349">Heme</keyword>
<dbReference type="InterPro" id="IPR036396">
    <property type="entry name" value="Cyt_P450_sf"/>
</dbReference>
<comment type="cofactor">
    <cofactor evidence="1 6">
        <name>heme</name>
        <dbReference type="ChEBI" id="CHEBI:30413"/>
    </cofactor>
</comment>
<dbReference type="GO" id="GO:0004497">
    <property type="term" value="F:monooxygenase activity"/>
    <property type="evidence" value="ECO:0007669"/>
    <property type="project" value="InterPro"/>
</dbReference>
<dbReference type="Pfam" id="PF00067">
    <property type="entry name" value="p450"/>
    <property type="match status" value="2"/>
</dbReference>
<evidence type="ECO:0008006" key="9">
    <source>
        <dbReference type="Google" id="ProtNLM"/>
    </source>
</evidence>
<keyword evidence="8" id="KW-1185">Reference proteome</keyword>
<dbReference type="PANTHER" id="PTHR46206">
    <property type="entry name" value="CYTOCHROME P450"/>
    <property type="match status" value="1"/>
</dbReference>
<evidence type="ECO:0000256" key="2">
    <source>
        <dbReference type="ARBA" id="ARBA00010617"/>
    </source>
</evidence>